<dbReference type="EMBL" id="MU853332">
    <property type="protein sequence ID" value="KAK4117463.1"/>
    <property type="molecule type" value="Genomic_DNA"/>
</dbReference>
<dbReference type="AlphaFoldDB" id="A0AAN6TN26"/>
<proteinExistence type="predicted"/>
<evidence type="ECO:0000256" key="1">
    <source>
        <dbReference type="SAM" id="MobiDB-lite"/>
    </source>
</evidence>
<sequence length="105" mass="11733">MADGLEIHALSMPNWSIRTVLYTHWVAAATIPPNNHQIGSNWNHEALSRGLPWYVRTRGPLADTGYGDKPSPLPASCPRFSPGAPAIHPPLHKNRNPLPFTPYWY</sequence>
<reference evidence="2" key="2">
    <citation type="submission" date="2023-05" db="EMBL/GenBank/DDBJ databases">
        <authorList>
            <consortium name="Lawrence Berkeley National Laboratory"/>
            <person name="Steindorff A."/>
            <person name="Hensen N."/>
            <person name="Bonometti L."/>
            <person name="Westerberg I."/>
            <person name="Brannstrom I.O."/>
            <person name="Guillou S."/>
            <person name="Cros-Aarteil S."/>
            <person name="Calhoun S."/>
            <person name="Haridas S."/>
            <person name="Kuo A."/>
            <person name="Mondo S."/>
            <person name="Pangilinan J."/>
            <person name="Riley R."/>
            <person name="Labutti K."/>
            <person name="Andreopoulos B."/>
            <person name="Lipzen A."/>
            <person name="Chen C."/>
            <person name="Yanf M."/>
            <person name="Daum C."/>
            <person name="Ng V."/>
            <person name="Clum A."/>
            <person name="Ohm R."/>
            <person name="Martin F."/>
            <person name="Silar P."/>
            <person name="Natvig D."/>
            <person name="Lalanne C."/>
            <person name="Gautier V."/>
            <person name="Ament-Velasquez S.L."/>
            <person name="Kruys A."/>
            <person name="Hutchinson M.I."/>
            <person name="Powell A.J."/>
            <person name="Barry K."/>
            <person name="Miller A.N."/>
            <person name="Grigoriev I.V."/>
            <person name="Debuchy R."/>
            <person name="Gladieux P."/>
            <person name="Thoren M.H."/>
            <person name="Johannesson H."/>
        </authorList>
    </citation>
    <scope>NUCLEOTIDE SEQUENCE</scope>
    <source>
        <strain evidence="2">CBS 508.74</strain>
    </source>
</reference>
<evidence type="ECO:0000313" key="3">
    <source>
        <dbReference type="Proteomes" id="UP001302812"/>
    </source>
</evidence>
<name>A0AAN6TN26_9PEZI</name>
<dbReference type="GeneID" id="89938218"/>
<organism evidence="2 3">
    <name type="scientific">Canariomyces notabilis</name>
    <dbReference type="NCBI Taxonomy" id="2074819"/>
    <lineage>
        <taxon>Eukaryota</taxon>
        <taxon>Fungi</taxon>
        <taxon>Dikarya</taxon>
        <taxon>Ascomycota</taxon>
        <taxon>Pezizomycotina</taxon>
        <taxon>Sordariomycetes</taxon>
        <taxon>Sordariomycetidae</taxon>
        <taxon>Sordariales</taxon>
        <taxon>Chaetomiaceae</taxon>
        <taxon>Canariomyces</taxon>
    </lineage>
</organism>
<keyword evidence="3" id="KW-1185">Reference proteome</keyword>
<protein>
    <submittedName>
        <fullName evidence="2">Uncharacterized protein</fullName>
    </submittedName>
</protein>
<gene>
    <name evidence="2" type="ORF">N656DRAFT_773610</name>
</gene>
<reference evidence="2" key="1">
    <citation type="journal article" date="2023" name="Mol. Phylogenet. Evol.">
        <title>Genome-scale phylogeny and comparative genomics of the fungal order Sordariales.</title>
        <authorList>
            <person name="Hensen N."/>
            <person name="Bonometti L."/>
            <person name="Westerberg I."/>
            <person name="Brannstrom I.O."/>
            <person name="Guillou S."/>
            <person name="Cros-Aarteil S."/>
            <person name="Calhoun S."/>
            <person name="Haridas S."/>
            <person name="Kuo A."/>
            <person name="Mondo S."/>
            <person name="Pangilinan J."/>
            <person name="Riley R."/>
            <person name="LaButti K."/>
            <person name="Andreopoulos B."/>
            <person name="Lipzen A."/>
            <person name="Chen C."/>
            <person name="Yan M."/>
            <person name="Daum C."/>
            <person name="Ng V."/>
            <person name="Clum A."/>
            <person name="Steindorff A."/>
            <person name="Ohm R.A."/>
            <person name="Martin F."/>
            <person name="Silar P."/>
            <person name="Natvig D.O."/>
            <person name="Lalanne C."/>
            <person name="Gautier V."/>
            <person name="Ament-Velasquez S.L."/>
            <person name="Kruys A."/>
            <person name="Hutchinson M.I."/>
            <person name="Powell A.J."/>
            <person name="Barry K."/>
            <person name="Miller A.N."/>
            <person name="Grigoriev I.V."/>
            <person name="Debuchy R."/>
            <person name="Gladieux P."/>
            <person name="Hiltunen Thoren M."/>
            <person name="Johannesson H."/>
        </authorList>
    </citation>
    <scope>NUCLEOTIDE SEQUENCE</scope>
    <source>
        <strain evidence="2">CBS 508.74</strain>
    </source>
</reference>
<dbReference type="RefSeq" id="XP_064675033.1">
    <property type="nucleotide sequence ID" value="XM_064814093.1"/>
</dbReference>
<accession>A0AAN6TN26</accession>
<comment type="caution">
    <text evidence="2">The sequence shown here is derived from an EMBL/GenBank/DDBJ whole genome shotgun (WGS) entry which is preliminary data.</text>
</comment>
<dbReference type="Proteomes" id="UP001302812">
    <property type="component" value="Unassembled WGS sequence"/>
</dbReference>
<evidence type="ECO:0000313" key="2">
    <source>
        <dbReference type="EMBL" id="KAK4117463.1"/>
    </source>
</evidence>
<feature type="region of interest" description="Disordered" evidence="1">
    <location>
        <begin position="65"/>
        <end position="91"/>
    </location>
</feature>